<keyword evidence="1" id="KW-0560">Oxidoreductase</keyword>
<dbReference type="Pfam" id="PF01266">
    <property type="entry name" value="DAO"/>
    <property type="match status" value="1"/>
</dbReference>
<comment type="caution">
    <text evidence="4">The sequence shown here is derived from an EMBL/GenBank/DDBJ whole genome shotgun (WGS) entry which is preliminary data.</text>
</comment>
<dbReference type="SUPFAM" id="SSF51905">
    <property type="entry name" value="FAD/NAD(P)-binding domain"/>
    <property type="match status" value="1"/>
</dbReference>
<dbReference type="RefSeq" id="WP_136384490.1">
    <property type="nucleotide sequence ID" value="NZ_SSOD01000005.1"/>
</dbReference>
<keyword evidence="5" id="KW-1185">Reference proteome</keyword>
<dbReference type="GO" id="GO:0016491">
    <property type="term" value="F:oxidoreductase activity"/>
    <property type="evidence" value="ECO:0007669"/>
    <property type="project" value="UniProtKB-KW"/>
</dbReference>
<dbReference type="PANTHER" id="PTHR13847:SF281">
    <property type="entry name" value="FAD DEPENDENT OXIDOREDUCTASE DOMAIN-CONTAINING PROTEIN"/>
    <property type="match status" value="1"/>
</dbReference>
<dbReference type="InterPro" id="IPR006076">
    <property type="entry name" value="FAD-dep_OxRdtase"/>
</dbReference>
<dbReference type="Proteomes" id="UP000307956">
    <property type="component" value="Unassembled WGS sequence"/>
</dbReference>
<evidence type="ECO:0000256" key="1">
    <source>
        <dbReference type="ARBA" id="ARBA00023002"/>
    </source>
</evidence>
<protein>
    <submittedName>
        <fullName evidence="4">FAD-binding oxidoreductase</fullName>
    </submittedName>
</protein>
<accession>A0A4S4AR00</accession>
<name>A0A4S4AR00_9RHOO</name>
<dbReference type="GO" id="GO:0005737">
    <property type="term" value="C:cytoplasm"/>
    <property type="evidence" value="ECO:0007669"/>
    <property type="project" value="TreeGrafter"/>
</dbReference>
<evidence type="ECO:0000259" key="3">
    <source>
        <dbReference type="Pfam" id="PF01266"/>
    </source>
</evidence>
<evidence type="ECO:0000313" key="4">
    <source>
        <dbReference type="EMBL" id="THF62127.1"/>
    </source>
</evidence>
<gene>
    <name evidence="4" type="ORF">E6O51_08200</name>
</gene>
<dbReference type="EMBL" id="SSOD01000005">
    <property type="protein sequence ID" value="THF62127.1"/>
    <property type="molecule type" value="Genomic_DNA"/>
</dbReference>
<dbReference type="AlphaFoldDB" id="A0A4S4AR00"/>
<organism evidence="4 5">
    <name type="scientific">Pseudothauera rhizosphaerae</name>
    <dbReference type="NCBI Taxonomy" id="2565932"/>
    <lineage>
        <taxon>Bacteria</taxon>
        <taxon>Pseudomonadati</taxon>
        <taxon>Pseudomonadota</taxon>
        <taxon>Betaproteobacteria</taxon>
        <taxon>Rhodocyclales</taxon>
        <taxon>Zoogloeaceae</taxon>
        <taxon>Pseudothauera</taxon>
    </lineage>
</organism>
<dbReference type="Gene3D" id="3.50.50.60">
    <property type="entry name" value="FAD/NAD(P)-binding domain"/>
    <property type="match status" value="1"/>
</dbReference>
<evidence type="ECO:0000313" key="5">
    <source>
        <dbReference type="Proteomes" id="UP000307956"/>
    </source>
</evidence>
<evidence type="ECO:0000256" key="2">
    <source>
        <dbReference type="SAM" id="MobiDB-lite"/>
    </source>
</evidence>
<sequence>MYLPSQDAAALPRTPYGRPDDDAGGEALNGDAQADLLVVGGGVTGLSLALHAARQGQRVRVAEAHCVGWGASGRNSGHVPAATRLEPAEILRVYGPHYGPRIVEASRAAPDLVFGLVDEYGMDARPVRSGGLQAAHSPRALERLARRVDDLARLGHRVELLDAPRTTAMIGSGPGVYCGAVFDPRAGTIDPLAYTRGLARAAADAGAAIHERTRVRALERDGGGWLAACGGGRIRAERVVLCTNGYSDRLRADLWRSIVALRAYQFVSAPLPGELRRAILPGGQGLTDTRRLMSGVRLHPDGRLHFSGQGPLFGAEREPGIAASLARIHALFPQLEGVVAVDYWWSGWMAMNRESAWKLHEPEPGLFAVLGCNGRGLGLGTVFGRELAAFLGGRPADELAMPFQPLRPIPGHALRALGVGAVYQYYRLRDALETPRR</sequence>
<feature type="domain" description="FAD dependent oxidoreductase" evidence="3">
    <location>
        <begin position="35"/>
        <end position="389"/>
    </location>
</feature>
<dbReference type="Gene3D" id="3.30.9.10">
    <property type="entry name" value="D-Amino Acid Oxidase, subunit A, domain 2"/>
    <property type="match status" value="1"/>
</dbReference>
<proteinExistence type="predicted"/>
<dbReference type="InterPro" id="IPR036188">
    <property type="entry name" value="FAD/NAD-bd_sf"/>
</dbReference>
<reference evidence="4 5" key="1">
    <citation type="submission" date="2019-04" db="EMBL/GenBank/DDBJ databases">
        <title>Azoarcus rhizosphaerae sp. nov. isolated from rhizosphere of Ficus religiosa.</title>
        <authorList>
            <person name="Lin S.-Y."/>
            <person name="Hameed A."/>
            <person name="Hsu Y.-H."/>
            <person name="Young C.-C."/>
        </authorList>
    </citation>
    <scope>NUCLEOTIDE SEQUENCE [LARGE SCALE GENOMIC DNA]</scope>
    <source>
        <strain evidence="4 5">CC-YHH848</strain>
    </source>
</reference>
<dbReference type="PANTHER" id="PTHR13847">
    <property type="entry name" value="SARCOSINE DEHYDROGENASE-RELATED"/>
    <property type="match status" value="1"/>
</dbReference>
<feature type="region of interest" description="Disordered" evidence="2">
    <location>
        <begin position="1"/>
        <end position="28"/>
    </location>
</feature>
<dbReference type="OrthoDB" id="9767869at2"/>